<evidence type="ECO:0000256" key="1">
    <source>
        <dbReference type="SAM" id="MobiDB-lite"/>
    </source>
</evidence>
<dbReference type="OrthoDB" id="10477747at2759"/>
<feature type="region of interest" description="Disordered" evidence="1">
    <location>
        <begin position="22"/>
        <end position="78"/>
    </location>
</feature>
<name>A0A5N5T166_9CRUS</name>
<comment type="caution">
    <text evidence="2">The sequence shown here is derived from an EMBL/GenBank/DDBJ whole genome shotgun (WGS) entry which is preliminary data.</text>
</comment>
<dbReference type="AlphaFoldDB" id="A0A5N5T166"/>
<gene>
    <name evidence="2" type="ORF">Anas_13530</name>
</gene>
<feature type="compositionally biased region" description="Polar residues" evidence="1">
    <location>
        <begin position="92"/>
        <end position="101"/>
    </location>
</feature>
<accession>A0A5N5T166</accession>
<reference evidence="2 3" key="1">
    <citation type="journal article" date="2019" name="PLoS Biol.">
        <title>Sex chromosomes control vertical transmission of feminizing Wolbachia symbionts in an isopod.</title>
        <authorList>
            <person name="Becking T."/>
            <person name="Chebbi M.A."/>
            <person name="Giraud I."/>
            <person name="Moumen B."/>
            <person name="Laverre T."/>
            <person name="Caubet Y."/>
            <person name="Peccoud J."/>
            <person name="Gilbert C."/>
            <person name="Cordaux R."/>
        </authorList>
    </citation>
    <scope>NUCLEOTIDE SEQUENCE [LARGE SCALE GENOMIC DNA]</scope>
    <source>
        <strain evidence="2">ANa2</strain>
        <tissue evidence="2">Whole body excluding digestive tract and cuticle</tissue>
    </source>
</reference>
<organism evidence="2 3">
    <name type="scientific">Armadillidium nasatum</name>
    <dbReference type="NCBI Taxonomy" id="96803"/>
    <lineage>
        <taxon>Eukaryota</taxon>
        <taxon>Metazoa</taxon>
        <taxon>Ecdysozoa</taxon>
        <taxon>Arthropoda</taxon>
        <taxon>Crustacea</taxon>
        <taxon>Multicrustacea</taxon>
        <taxon>Malacostraca</taxon>
        <taxon>Eumalacostraca</taxon>
        <taxon>Peracarida</taxon>
        <taxon>Isopoda</taxon>
        <taxon>Oniscidea</taxon>
        <taxon>Crinocheta</taxon>
        <taxon>Armadillidiidae</taxon>
        <taxon>Armadillidium</taxon>
    </lineage>
</organism>
<dbReference type="EMBL" id="SEYY01014687">
    <property type="protein sequence ID" value="KAB7500231.1"/>
    <property type="molecule type" value="Genomic_DNA"/>
</dbReference>
<feature type="compositionally biased region" description="Polar residues" evidence="1">
    <location>
        <begin position="46"/>
        <end position="61"/>
    </location>
</feature>
<evidence type="ECO:0000313" key="3">
    <source>
        <dbReference type="Proteomes" id="UP000326759"/>
    </source>
</evidence>
<feature type="non-terminal residue" evidence="2">
    <location>
        <position position="229"/>
    </location>
</feature>
<evidence type="ECO:0000313" key="2">
    <source>
        <dbReference type="EMBL" id="KAB7500231.1"/>
    </source>
</evidence>
<protein>
    <submittedName>
        <fullName evidence="2">Uncharacterized protein</fullName>
    </submittedName>
</protein>
<feature type="compositionally biased region" description="Polar residues" evidence="1">
    <location>
        <begin position="26"/>
        <end position="39"/>
    </location>
</feature>
<proteinExistence type="predicted"/>
<sequence>MILMTILKNFFMPPLKRKKMGHESIKNSQVTYSSVQSQIYPKRSSRNQSQNKRNLSQTSKNSKLKKNNQHIKVNNKPQVLFKEPVNIRTYFKSNQSQNTKLTSRKTESSKKKLNNAKYDTPDIDFTQINDIDSSHFFDSKGQSSSDTLNEKEDLDEEKFFCDKELVIQEDCNKVDSWLHKSIQENHISLKEEVANCDGDDIIQPTLEHFFKKSSTCSANAIKSEEAKLK</sequence>
<feature type="region of interest" description="Disordered" evidence="1">
    <location>
        <begin position="92"/>
        <end position="117"/>
    </location>
</feature>
<keyword evidence="3" id="KW-1185">Reference proteome</keyword>
<dbReference type="Proteomes" id="UP000326759">
    <property type="component" value="Unassembled WGS sequence"/>
</dbReference>